<keyword evidence="2" id="KW-1185">Reference proteome</keyword>
<sequence>MGVGPILGGQTTSSVSQVVSVALVQDLLLRTKTTLRLRARKSCTTATGHKGHSLIVARSFERSPIRGVQDCRTACDQRLLPKKALLVTDRQTNFAQT</sequence>
<evidence type="ECO:0000313" key="2">
    <source>
        <dbReference type="Proteomes" id="UP000838756"/>
    </source>
</evidence>
<dbReference type="EMBL" id="CAKXAJ010026282">
    <property type="protein sequence ID" value="CAH2265573.1"/>
    <property type="molecule type" value="Genomic_DNA"/>
</dbReference>
<name>A0A8S4SJS3_9NEOP</name>
<evidence type="ECO:0000313" key="1">
    <source>
        <dbReference type="EMBL" id="CAH2265573.1"/>
    </source>
</evidence>
<comment type="caution">
    <text evidence="1">The sequence shown here is derived from an EMBL/GenBank/DDBJ whole genome shotgun (WGS) entry which is preliminary data.</text>
</comment>
<proteinExistence type="predicted"/>
<dbReference type="AlphaFoldDB" id="A0A8S4SJS3"/>
<reference evidence="1" key="1">
    <citation type="submission" date="2022-03" db="EMBL/GenBank/DDBJ databases">
        <authorList>
            <person name="Lindestad O."/>
        </authorList>
    </citation>
    <scope>NUCLEOTIDE SEQUENCE</scope>
</reference>
<accession>A0A8S4SJS3</accession>
<dbReference type="Proteomes" id="UP000838756">
    <property type="component" value="Unassembled WGS sequence"/>
</dbReference>
<protein>
    <submittedName>
        <fullName evidence="1">Jg10101 protein</fullName>
    </submittedName>
</protein>
<gene>
    <name evidence="1" type="primary">jg10101</name>
    <name evidence="1" type="ORF">PAEG_LOCUS24961</name>
</gene>
<organism evidence="1 2">
    <name type="scientific">Pararge aegeria aegeria</name>
    <dbReference type="NCBI Taxonomy" id="348720"/>
    <lineage>
        <taxon>Eukaryota</taxon>
        <taxon>Metazoa</taxon>
        <taxon>Ecdysozoa</taxon>
        <taxon>Arthropoda</taxon>
        <taxon>Hexapoda</taxon>
        <taxon>Insecta</taxon>
        <taxon>Pterygota</taxon>
        <taxon>Neoptera</taxon>
        <taxon>Endopterygota</taxon>
        <taxon>Lepidoptera</taxon>
        <taxon>Glossata</taxon>
        <taxon>Ditrysia</taxon>
        <taxon>Papilionoidea</taxon>
        <taxon>Nymphalidae</taxon>
        <taxon>Satyrinae</taxon>
        <taxon>Satyrini</taxon>
        <taxon>Parargina</taxon>
        <taxon>Pararge</taxon>
    </lineage>
</organism>